<evidence type="ECO:0000313" key="1">
    <source>
        <dbReference type="EMBL" id="MFJ1269706.1"/>
    </source>
</evidence>
<protein>
    <submittedName>
        <fullName evidence="1">Transporter</fullName>
    </submittedName>
</protein>
<dbReference type="RefSeq" id="WP_400188519.1">
    <property type="nucleotide sequence ID" value="NZ_JBGORX010000008.1"/>
</dbReference>
<dbReference type="EMBL" id="JBGORX010000008">
    <property type="protein sequence ID" value="MFJ1269706.1"/>
    <property type="molecule type" value="Genomic_DNA"/>
</dbReference>
<dbReference type="Proteomes" id="UP001615550">
    <property type="component" value="Unassembled WGS sequence"/>
</dbReference>
<accession>A0ABW8DAG4</accession>
<dbReference type="InterPro" id="IPR025737">
    <property type="entry name" value="FApF"/>
</dbReference>
<organism evidence="1 2">
    <name type="scientific">Legionella lytica</name>
    <dbReference type="NCBI Taxonomy" id="96232"/>
    <lineage>
        <taxon>Bacteria</taxon>
        <taxon>Pseudomonadati</taxon>
        <taxon>Pseudomonadota</taxon>
        <taxon>Gammaproteobacteria</taxon>
        <taxon>Legionellales</taxon>
        <taxon>Legionellaceae</taxon>
        <taxon>Legionella</taxon>
    </lineage>
</organism>
<comment type="caution">
    <text evidence="1">The sequence shown here is derived from an EMBL/GenBank/DDBJ whole genome shotgun (WGS) entry which is preliminary data.</text>
</comment>
<reference evidence="1 2" key="1">
    <citation type="submission" date="2024-08" db="EMBL/GenBank/DDBJ databases">
        <title>Draft Genome Sequence of Legionella lytica strain DSB2004, Isolated From a Fire Sprinkler System.</title>
        <authorList>
            <person name="Everhart A.D."/>
            <person name="Kidane D.T."/>
            <person name="Farone A.L."/>
            <person name="Farone M.B."/>
        </authorList>
    </citation>
    <scope>NUCLEOTIDE SEQUENCE [LARGE SCALE GENOMIC DNA]</scope>
    <source>
        <strain evidence="1 2">DSB2004</strain>
    </source>
</reference>
<proteinExistence type="predicted"/>
<keyword evidence="2" id="KW-1185">Reference proteome</keyword>
<name>A0ABW8DAG4_9GAMM</name>
<dbReference type="Pfam" id="PF13557">
    <property type="entry name" value="Phenol_MetA_deg"/>
    <property type="match status" value="1"/>
</dbReference>
<sequence length="336" mass="37054">MRNKKYALFLYFMLLGLYGPSLYADEGGISFWVPGYFGTLAAAPLQPGLSLASVYYHSSVSAGSEVAFARQVTLGNIRQRFTGKLNVDLNAEVDLYFAIPSYTFKKKILNGQAMIAMAVPYGRSQATVNGTFLGNLGFGSGFVLGKSRTDSVTSVGDLAPLASLRWNHQVHNFMIYIAESVPVGAYDAKRLANLGSNHPSLDGGMGYTYFNPESGYEFSSVAGWTYNFENKRTHYQNGVDMHWDFSASKFFAKKTQVGAVGYIYQQLSCDRGNRNFVGCFKSRVFSAGPQIGYLKVFKQVQVLLNIKGYKEFDAQARASGWNSWLTLSISPFNTTG</sequence>
<evidence type="ECO:0000313" key="2">
    <source>
        <dbReference type="Proteomes" id="UP001615550"/>
    </source>
</evidence>
<gene>
    <name evidence="1" type="ORF">ACD661_14170</name>
</gene>